<organism evidence="3 4">
    <name type="scientific">Cryobacterium arcticum</name>
    <dbReference type="NCBI Taxonomy" id="670052"/>
    <lineage>
        <taxon>Bacteria</taxon>
        <taxon>Bacillati</taxon>
        <taxon>Actinomycetota</taxon>
        <taxon>Actinomycetes</taxon>
        <taxon>Micrococcales</taxon>
        <taxon>Microbacteriaceae</taxon>
        <taxon>Cryobacterium</taxon>
    </lineage>
</organism>
<dbReference type="EMBL" id="CP016282">
    <property type="protein sequence ID" value="ANP71398.1"/>
    <property type="molecule type" value="Genomic_DNA"/>
</dbReference>
<dbReference type="PATRIC" id="fig|670052.7.peg.447"/>
<dbReference type="SUPFAM" id="SSF54909">
    <property type="entry name" value="Dimeric alpha+beta barrel"/>
    <property type="match status" value="1"/>
</dbReference>
<dbReference type="OrthoDB" id="3212458at2"/>
<dbReference type="Pfam" id="PF03795">
    <property type="entry name" value="YCII"/>
    <property type="match status" value="1"/>
</dbReference>
<feature type="domain" description="YCII-related" evidence="2">
    <location>
        <begin position="20"/>
        <end position="111"/>
    </location>
</feature>
<evidence type="ECO:0000313" key="3">
    <source>
        <dbReference type="EMBL" id="ANP71398.1"/>
    </source>
</evidence>
<comment type="similarity">
    <text evidence="1">Belongs to the YciI family.</text>
</comment>
<evidence type="ECO:0000256" key="1">
    <source>
        <dbReference type="ARBA" id="ARBA00007689"/>
    </source>
</evidence>
<dbReference type="KEGG" id="cart:PA27867_0426"/>
<dbReference type="PANTHER" id="PTHR35174">
    <property type="entry name" value="BLL7171 PROTEIN-RELATED"/>
    <property type="match status" value="1"/>
</dbReference>
<dbReference type="STRING" id="670052.PA27867_0426"/>
<evidence type="ECO:0000313" key="4">
    <source>
        <dbReference type="Proteomes" id="UP000092582"/>
    </source>
</evidence>
<dbReference type="PANTHER" id="PTHR35174:SF3">
    <property type="entry name" value="BLL7171 PROTEIN"/>
    <property type="match status" value="1"/>
</dbReference>
<dbReference type="AlphaFoldDB" id="A0A1B1BFQ9"/>
<proteinExistence type="inferred from homology"/>
<dbReference type="RefSeq" id="WP_066592586.1">
    <property type="nucleotide sequence ID" value="NZ_CP016282.1"/>
</dbReference>
<dbReference type="InterPro" id="IPR005545">
    <property type="entry name" value="YCII"/>
</dbReference>
<gene>
    <name evidence="3" type="ORF">PA27867_0426</name>
</gene>
<name>A0A1B1BFQ9_9MICO</name>
<dbReference type="Proteomes" id="UP000092582">
    <property type="component" value="Chromosome 1"/>
</dbReference>
<keyword evidence="4" id="KW-1185">Reference proteome</keyword>
<dbReference type="Gene3D" id="3.30.70.1060">
    <property type="entry name" value="Dimeric alpha+beta barrel"/>
    <property type="match status" value="1"/>
</dbReference>
<dbReference type="InterPro" id="IPR011008">
    <property type="entry name" value="Dimeric_a/b-barrel"/>
</dbReference>
<reference evidence="3 4" key="1">
    <citation type="submission" date="2016-06" db="EMBL/GenBank/DDBJ databases">
        <title>Genome sequencing of Cryobacterium arcticum PAMC 27867.</title>
        <authorList>
            <person name="Lee J."/>
            <person name="Kim O.-S."/>
        </authorList>
    </citation>
    <scope>NUCLEOTIDE SEQUENCE [LARGE SCALE GENOMIC DNA]</scope>
    <source>
        <strain evidence="3 4">PAMC 27867</strain>
    </source>
</reference>
<protein>
    <recommendedName>
        <fullName evidence="2">YCII-related domain-containing protein</fullName>
    </recommendedName>
</protein>
<sequence length="125" mass="13245">MQYSLLVISQESGDAGITEEDMEWGRAAFDAYAKALDAAGVLVSADILQPVASSTTVSQRDGALQIQDGPFADTKERLNGTFVIDVPDLDAALDWAGKCPAAQYGAVEVRPSAIIFTAGEWHQVA</sequence>
<evidence type="ECO:0000259" key="2">
    <source>
        <dbReference type="Pfam" id="PF03795"/>
    </source>
</evidence>
<accession>A0A1B1BFQ9</accession>